<dbReference type="PANTHER" id="PTHR21581">
    <property type="entry name" value="D-ALANYL-D-ALANINE CARBOXYPEPTIDASE"/>
    <property type="match status" value="1"/>
</dbReference>
<evidence type="ECO:0000256" key="7">
    <source>
        <dbReference type="ARBA" id="ARBA00022801"/>
    </source>
</evidence>
<evidence type="ECO:0000256" key="2">
    <source>
        <dbReference type="ARBA" id="ARBA00007164"/>
    </source>
</evidence>
<evidence type="ECO:0000313" key="16">
    <source>
        <dbReference type="EMBL" id="RKD34540.1"/>
    </source>
</evidence>
<dbReference type="InterPro" id="IPR018044">
    <property type="entry name" value="Peptidase_S11"/>
</dbReference>
<gene>
    <name evidence="16" type="ORF">BET03_01550</name>
</gene>
<name>A0A419TAP3_9FIRM</name>
<dbReference type="Gene3D" id="3.40.710.10">
    <property type="entry name" value="DD-peptidase/beta-lactamase superfamily"/>
    <property type="match status" value="1"/>
</dbReference>
<comment type="catalytic activity">
    <reaction evidence="11">
        <text>Preferential cleavage: (Ac)2-L-Lys-D-Ala-|-D-Ala. Also transpeptidation of peptidyl-alanyl moieties that are N-acyl substituents of D-alanine.</text>
        <dbReference type="EC" id="3.4.16.4"/>
    </reaction>
</comment>
<dbReference type="Gene3D" id="2.60.410.10">
    <property type="entry name" value="D-Ala-D-Ala carboxypeptidase, C-terminal domain"/>
    <property type="match status" value="1"/>
</dbReference>
<dbReference type="RefSeq" id="WP_120166543.1">
    <property type="nucleotide sequence ID" value="NZ_MCIB01000001.1"/>
</dbReference>
<dbReference type="GO" id="GO:0009002">
    <property type="term" value="F:serine-type D-Ala-D-Ala carboxypeptidase activity"/>
    <property type="evidence" value="ECO:0007669"/>
    <property type="project" value="UniProtKB-EC"/>
</dbReference>
<dbReference type="InterPro" id="IPR037167">
    <property type="entry name" value="Peptidase_S11_C_sf"/>
</dbReference>
<keyword evidence="7" id="KW-0378">Hydrolase</keyword>
<protein>
    <recommendedName>
        <fullName evidence="3">serine-type D-Ala-D-Ala carboxypeptidase</fullName>
        <ecNumber evidence="3">3.4.16.4</ecNumber>
    </recommendedName>
</protein>
<feature type="domain" description="Peptidase S11 D-Ala-D-Ala carboxypeptidase A C-terminal" evidence="15">
    <location>
        <begin position="265"/>
        <end position="355"/>
    </location>
</feature>
<sequence>MKKQKKYLLILVTFLILFSYNTTYADNLMINGKSGILIERNSGRILYSYNPHLKLPMASTTKIMTALLALDYGNLDDIVKVKRSAVGIEGSSIYLKTGEEITLRDLVYGLMLRSGNDAAVAIAEHISGSVNKFAQLMNKRAKEIGAKNTNFTNPHGLHNDNHYTTAYDLAIITREALKNEEFRKIVKTNLWVANRPINKYFYNKNKTIRQYEGGDGVKIGYTTRAGRCLVASATRNNMQLIAVVLDDYSWFNDCYKLFDYGFSNYKPMVIYEKNQFIKNIKVLNGKSNNLQVVADKTVLLPLKEEEKKDIKTIIKLPKEIKAPIKKGQVIGKIKVFLEGKLISSNNLIAFNSIKEKGILDKITDFIGAIVD</sequence>
<dbReference type="UniPathway" id="UPA00219"/>
<keyword evidence="4 16" id="KW-0121">Carboxypeptidase</keyword>
<dbReference type="PRINTS" id="PR00725">
    <property type="entry name" value="DADACBPTASE1"/>
</dbReference>
<dbReference type="OrthoDB" id="9791132at2"/>
<keyword evidence="10" id="KW-0961">Cell wall biogenesis/degradation</keyword>
<evidence type="ECO:0000256" key="6">
    <source>
        <dbReference type="ARBA" id="ARBA00022729"/>
    </source>
</evidence>
<dbReference type="EMBL" id="MCIB01000001">
    <property type="protein sequence ID" value="RKD34540.1"/>
    <property type="molecule type" value="Genomic_DNA"/>
</dbReference>
<evidence type="ECO:0000256" key="11">
    <source>
        <dbReference type="ARBA" id="ARBA00034000"/>
    </source>
</evidence>
<proteinExistence type="inferred from homology"/>
<dbReference type="EC" id="3.4.16.4" evidence="3"/>
<keyword evidence="17" id="KW-1185">Reference proteome</keyword>
<dbReference type="Pfam" id="PF00768">
    <property type="entry name" value="Peptidase_S11"/>
    <property type="match status" value="1"/>
</dbReference>
<dbReference type="AlphaFoldDB" id="A0A419TAP3"/>
<evidence type="ECO:0000256" key="5">
    <source>
        <dbReference type="ARBA" id="ARBA00022670"/>
    </source>
</evidence>
<dbReference type="InterPro" id="IPR012338">
    <property type="entry name" value="Beta-lactam/transpept-like"/>
</dbReference>
<dbReference type="SMART" id="SM00936">
    <property type="entry name" value="PBP5_C"/>
    <property type="match status" value="1"/>
</dbReference>
<feature type="active site" evidence="12">
    <location>
        <position position="114"/>
    </location>
</feature>
<evidence type="ECO:0000313" key="17">
    <source>
        <dbReference type="Proteomes" id="UP000284177"/>
    </source>
</evidence>
<comment type="similarity">
    <text evidence="2 14">Belongs to the peptidase S11 family.</text>
</comment>
<evidence type="ECO:0000256" key="12">
    <source>
        <dbReference type="PIRSR" id="PIRSR618044-1"/>
    </source>
</evidence>
<evidence type="ECO:0000256" key="9">
    <source>
        <dbReference type="ARBA" id="ARBA00022984"/>
    </source>
</evidence>
<keyword evidence="5" id="KW-0645">Protease</keyword>
<evidence type="ECO:0000256" key="13">
    <source>
        <dbReference type="PIRSR" id="PIRSR618044-2"/>
    </source>
</evidence>
<keyword evidence="9" id="KW-0573">Peptidoglycan synthesis</keyword>
<keyword evidence="6" id="KW-0732">Signal</keyword>
<feature type="binding site" evidence="13">
    <location>
        <position position="218"/>
    </location>
    <ligand>
        <name>substrate</name>
    </ligand>
</feature>
<accession>A0A419TAP3</accession>
<evidence type="ECO:0000256" key="8">
    <source>
        <dbReference type="ARBA" id="ARBA00022960"/>
    </source>
</evidence>
<dbReference type="GO" id="GO:0006508">
    <property type="term" value="P:proteolysis"/>
    <property type="evidence" value="ECO:0007669"/>
    <property type="project" value="UniProtKB-KW"/>
</dbReference>
<dbReference type="InterPro" id="IPR012907">
    <property type="entry name" value="Peptidase_S11_C"/>
</dbReference>
<evidence type="ECO:0000256" key="4">
    <source>
        <dbReference type="ARBA" id="ARBA00022645"/>
    </source>
</evidence>
<dbReference type="GO" id="GO:0071555">
    <property type="term" value="P:cell wall organization"/>
    <property type="evidence" value="ECO:0007669"/>
    <property type="project" value="UniProtKB-KW"/>
</dbReference>
<reference evidence="16 17" key="1">
    <citation type="submission" date="2016-08" db="EMBL/GenBank/DDBJ databases">
        <title>Novel Firmicutes and Novel Genomes.</title>
        <authorList>
            <person name="Poppleton D.I."/>
            <person name="Gribaldo S."/>
        </authorList>
    </citation>
    <scope>NUCLEOTIDE SEQUENCE [LARGE SCALE GENOMIC DNA]</scope>
    <source>
        <strain evidence="16 17">CTT3</strain>
    </source>
</reference>
<feature type="active site" description="Acyl-ester intermediate" evidence="12">
    <location>
        <position position="59"/>
    </location>
</feature>
<evidence type="ECO:0000256" key="1">
    <source>
        <dbReference type="ARBA" id="ARBA00004752"/>
    </source>
</evidence>
<dbReference type="GO" id="GO:0009252">
    <property type="term" value="P:peptidoglycan biosynthetic process"/>
    <property type="evidence" value="ECO:0007669"/>
    <property type="project" value="UniProtKB-UniPathway"/>
</dbReference>
<keyword evidence="8" id="KW-0133">Cell shape</keyword>
<evidence type="ECO:0000256" key="3">
    <source>
        <dbReference type="ARBA" id="ARBA00012448"/>
    </source>
</evidence>
<dbReference type="Proteomes" id="UP000284177">
    <property type="component" value="Unassembled WGS sequence"/>
</dbReference>
<evidence type="ECO:0000256" key="10">
    <source>
        <dbReference type="ARBA" id="ARBA00023316"/>
    </source>
</evidence>
<dbReference type="SUPFAM" id="SSF56601">
    <property type="entry name" value="beta-lactamase/transpeptidase-like"/>
    <property type="match status" value="1"/>
</dbReference>
<dbReference type="GO" id="GO:0008360">
    <property type="term" value="P:regulation of cell shape"/>
    <property type="evidence" value="ECO:0007669"/>
    <property type="project" value="UniProtKB-KW"/>
</dbReference>
<feature type="active site" description="Proton acceptor" evidence="12">
    <location>
        <position position="62"/>
    </location>
</feature>
<comment type="caution">
    <text evidence="16">The sequence shown here is derived from an EMBL/GenBank/DDBJ whole genome shotgun (WGS) entry which is preliminary data.</text>
</comment>
<dbReference type="PANTHER" id="PTHR21581:SF33">
    <property type="entry name" value="D-ALANYL-D-ALANINE CARBOXYPEPTIDASE DACB"/>
    <property type="match status" value="1"/>
</dbReference>
<dbReference type="Pfam" id="PF07943">
    <property type="entry name" value="PBP5_C"/>
    <property type="match status" value="1"/>
</dbReference>
<evidence type="ECO:0000259" key="15">
    <source>
        <dbReference type="SMART" id="SM00936"/>
    </source>
</evidence>
<dbReference type="InterPro" id="IPR001967">
    <property type="entry name" value="Peptidase_S11_N"/>
</dbReference>
<organism evidence="16 17">
    <name type="scientific">Thermohalobacter berrensis</name>
    <dbReference type="NCBI Taxonomy" id="99594"/>
    <lineage>
        <taxon>Bacteria</taxon>
        <taxon>Bacillati</taxon>
        <taxon>Bacillota</taxon>
        <taxon>Tissierellia</taxon>
        <taxon>Tissierellales</taxon>
        <taxon>Thermohalobacteraceae</taxon>
        <taxon>Thermohalobacter</taxon>
    </lineage>
</organism>
<comment type="pathway">
    <text evidence="1">Cell wall biogenesis; peptidoglycan biosynthesis.</text>
</comment>
<evidence type="ECO:0000256" key="14">
    <source>
        <dbReference type="RuleBase" id="RU004016"/>
    </source>
</evidence>